<accession>A0A1G8RHD3</accession>
<dbReference type="InterPro" id="IPR032710">
    <property type="entry name" value="NTF2-like_dom_sf"/>
</dbReference>
<dbReference type="AlphaFoldDB" id="A0A1G8RHD3"/>
<gene>
    <name evidence="2" type="ORF">SAMN04490247_1036</name>
</gene>
<dbReference type="RefSeq" id="WP_093192719.1">
    <property type="nucleotide sequence ID" value="NZ_FNEV01000002.1"/>
</dbReference>
<dbReference type="Proteomes" id="UP000199225">
    <property type="component" value="Unassembled WGS sequence"/>
</dbReference>
<dbReference type="Gene3D" id="3.10.450.50">
    <property type="match status" value="1"/>
</dbReference>
<keyword evidence="3" id="KW-1185">Reference proteome</keyword>
<dbReference type="STRING" id="86666.SAMN04490247_1036"/>
<reference evidence="3" key="1">
    <citation type="submission" date="2016-10" db="EMBL/GenBank/DDBJ databases">
        <authorList>
            <person name="Varghese N."/>
            <person name="Submissions S."/>
        </authorList>
    </citation>
    <scope>NUCLEOTIDE SEQUENCE [LARGE SCALE GENOMIC DNA]</scope>
    <source>
        <strain evidence="3">DSM 4771</strain>
    </source>
</reference>
<name>A0A1G8RHD3_9BACI</name>
<evidence type="ECO:0000313" key="3">
    <source>
        <dbReference type="Proteomes" id="UP000199225"/>
    </source>
</evidence>
<protein>
    <recommendedName>
        <fullName evidence="1">DUF4440 domain-containing protein</fullName>
    </recommendedName>
</protein>
<dbReference type="InterPro" id="IPR027843">
    <property type="entry name" value="DUF4440"/>
</dbReference>
<proteinExistence type="predicted"/>
<organism evidence="2 3">
    <name type="scientific">Salimicrobium halophilum</name>
    <dbReference type="NCBI Taxonomy" id="86666"/>
    <lineage>
        <taxon>Bacteria</taxon>
        <taxon>Bacillati</taxon>
        <taxon>Bacillota</taxon>
        <taxon>Bacilli</taxon>
        <taxon>Bacillales</taxon>
        <taxon>Bacillaceae</taxon>
        <taxon>Salimicrobium</taxon>
    </lineage>
</organism>
<dbReference type="Pfam" id="PF14534">
    <property type="entry name" value="DUF4440"/>
    <property type="match status" value="1"/>
</dbReference>
<sequence length="119" mass="13666">MEDQAKVKEEIYSLESTLLKGDIRKSAGKLDELLAEDFIEYSSTGEIYDKVNILDRLPAEDDPGITMSDFEVKHLSPTSVLSTFKIFIESKQKHSLRSSVWTYENGKWRMTFHQGTVMD</sequence>
<dbReference type="OrthoDB" id="121974at2"/>
<dbReference type="SUPFAM" id="SSF54427">
    <property type="entry name" value="NTF2-like"/>
    <property type="match status" value="1"/>
</dbReference>
<evidence type="ECO:0000259" key="1">
    <source>
        <dbReference type="Pfam" id="PF14534"/>
    </source>
</evidence>
<dbReference type="EMBL" id="FNEV01000002">
    <property type="protein sequence ID" value="SDJ16406.1"/>
    <property type="molecule type" value="Genomic_DNA"/>
</dbReference>
<feature type="domain" description="DUF4440" evidence="1">
    <location>
        <begin position="13"/>
        <end position="110"/>
    </location>
</feature>
<evidence type="ECO:0000313" key="2">
    <source>
        <dbReference type="EMBL" id="SDJ16406.1"/>
    </source>
</evidence>